<comment type="caution">
    <text evidence="2">The sequence shown here is derived from an EMBL/GenBank/DDBJ whole genome shotgun (WGS) entry which is preliminary data.</text>
</comment>
<dbReference type="AlphaFoldDB" id="A0A7J3MX80"/>
<name>A0A7J3MX80_9CREN</name>
<accession>A0A7J3MX80</accession>
<sequence>MNRYRVKEVIKRWMILRTPGLYESIEPLCLRVYRRSCLDLFLDEPDKFRELLMMQFRDQNYIYFLIRYTIIRPLLKELRREELEEELATDFINDIDKFKTTFRDTIAAA</sequence>
<evidence type="ECO:0000313" key="1">
    <source>
        <dbReference type="EMBL" id="HFQ79278.1"/>
    </source>
</evidence>
<dbReference type="EMBL" id="DTDH01000039">
    <property type="protein sequence ID" value="HGT98059.1"/>
    <property type="molecule type" value="Genomic_DNA"/>
</dbReference>
<reference evidence="2" key="1">
    <citation type="journal article" date="2020" name="mSystems">
        <title>Genome- and Community-Level Interaction Insights into Carbon Utilization and Element Cycling Functions of Hydrothermarchaeota in Hydrothermal Sediment.</title>
        <authorList>
            <person name="Zhou Z."/>
            <person name="Liu Y."/>
            <person name="Xu W."/>
            <person name="Pan J."/>
            <person name="Luo Z.H."/>
            <person name="Li M."/>
        </authorList>
    </citation>
    <scope>NUCLEOTIDE SEQUENCE [LARGE SCALE GENOMIC DNA]</scope>
    <source>
        <strain evidence="1">SpSt-629</strain>
        <strain evidence="2">SpSt-688</strain>
    </source>
</reference>
<protein>
    <submittedName>
        <fullName evidence="2">Uncharacterized protein</fullName>
    </submittedName>
</protein>
<organism evidence="2">
    <name type="scientific">Ignisphaera aggregans</name>
    <dbReference type="NCBI Taxonomy" id="334771"/>
    <lineage>
        <taxon>Archaea</taxon>
        <taxon>Thermoproteota</taxon>
        <taxon>Thermoprotei</taxon>
        <taxon>Desulfurococcales</taxon>
        <taxon>Desulfurococcaceae</taxon>
        <taxon>Ignisphaera</taxon>
    </lineage>
</organism>
<proteinExistence type="predicted"/>
<dbReference type="EMBL" id="DTAU01000122">
    <property type="protein sequence ID" value="HFQ79278.1"/>
    <property type="molecule type" value="Genomic_DNA"/>
</dbReference>
<evidence type="ECO:0000313" key="2">
    <source>
        <dbReference type="EMBL" id="HGT98059.1"/>
    </source>
</evidence>
<gene>
    <name evidence="1" type="ORF">ENT99_06215</name>
    <name evidence="2" type="ORF">ENU64_01340</name>
</gene>